<dbReference type="PANTHER" id="PTHR12138:SF157">
    <property type="entry name" value="SECRETED PROTEIN"/>
    <property type="match status" value="1"/>
</dbReference>
<accession>A0A5F7ZPF1</accession>
<name>A0A5F7ZPF1_MACMU</name>
<dbReference type="AlphaFoldDB" id="A0A5F7ZPF1"/>
<reference evidence="1" key="2">
    <citation type="submission" date="2019-01" db="EMBL/GenBank/DDBJ databases">
        <authorList>
            <person name="Graves T."/>
            <person name="Eichler E.E."/>
            <person name="Wilson R.K."/>
        </authorList>
    </citation>
    <scope>NUCLEOTIDE SEQUENCE [LARGE SCALE GENOMIC DNA]</scope>
    <source>
        <strain evidence="1">17573</strain>
    </source>
</reference>
<reference evidence="1" key="4">
    <citation type="submission" date="2025-09" db="UniProtKB">
        <authorList>
            <consortium name="Ensembl"/>
        </authorList>
    </citation>
    <scope>IDENTIFICATION</scope>
    <source>
        <strain evidence="1">17573</strain>
    </source>
</reference>
<dbReference type="PANTHER" id="PTHR12138">
    <property type="entry name" value="PRIMATE-EXPANDED PROTEIN FAMILY"/>
    <property type="match status" value="1"/>
</dbReference>
<dbReference type="PRINTS" id="PR02045">
    <property type="entry name" value="F138DOMAIN"/>
</dbReference>
<dbReference type="Ensembl" id="ENSMMUT00000082163.1">
    <property type="protein sequence ID" value="ENSMMUP00000066500.1"/>
    <property type="gene ID" value="ENSMMUG00000064277.1"/>
</dbReference>
<proteinExistence type="predicted"/>
<evidence type="ECO:0000313" key="1">
    <source>
        <dbReference type="Ensembl" id="ENSMMUP00000066500.1"/>
    </source>
</evidence>
<protein>
    <submittedName>
        <fullName evidence="1">Uncharacterized protein</fullName>
    </submittedName>
</protein>
<keyword evidence="2" id="KW-1185">Reference proteome</keyword>
<dbReference type="GeneTree" id="ENSGT00940000161627"/>
<dbReference type="VEuPathDB" id="HostDB:ENSMMUG00000064277"/>
<evidence type="ECO:0000313" key="2">
    <source>
        <dbReference type="Proteomes" id="UP000006718"/>
    </source>
</evidence>
<dbReference type="Proteomes" id="UP000006718">
    <property type="component" value="Chromosome 15"/>
</dbReference>
<dbReference type="Bgee" id="ENSMMUG00000064277">
    <property type="expression patterns" value="Expressed in hindlimb stylopod muscle and 9 other cell types or tissues"/>
</dbReference>
<dbReference type="InParanoid" id="A0A5F7ZPF1"/>
<sequence length="236" mass="26564">MILYIENIKEHIKKLKELTSKFSKTAEHKVNCLFFFFFFFFEKGFLILSPRLESSGTIMVQGSLDFPGSSDPATSASQVAGAMGICHHIRVIFCRDRVSPCCPAGLQLLGSSDLPDSASQSAGIKGVSQRTQPQGRCFISAFLCISNKQLKNEIKIIQFFEMEFHSVAQAGVQWCNLGSLRPPPPRFKRLSCLSLPSSWDYRHKPPCLANFFFFFVFLVQMRFHHVGQAGLQLLTL</sequence>
<reference evidence="1" key="3">
    <citation type="submission" date="2025-08" db="UniProtKB">
        <authorList>
            <consortium name="Ensembl"/>
        </authorList>
    </citation>
    <scope>IDENTIFICATION</scope>
    <source>
        <strain evidence="1">17573</strain>
    </source>
</reference>
<reference evidence="2" key="1">
    <citation type="journal article" date="2007" name="Science">
        <title>Evolutionary and biomedical insights from the rhesus macaque genome.</title>
        <authorList>
            <person name="Gibbs R.A."/>
            <person name="Rogers J."/>
            <person name="Katze M.G."/>
            <person name="Bumgarner R."/>
            <person name="Weinstock G.M."/>
            <person name="Mardis E.R."/>
            <person name="Remington K.A."/>
            <person name="Strausberg R.L."/>
            <person name="Venter J.C."/>
            <person name="Wilson R.K."/>
            <person name="Batzer M.A."/>
            <person name="Bustamante C.D."/>
            <person name="Eichler E.E."/>
            <person name="Hahn M.W."/>
            <person name="Hardison R.C."/>
            <person name="Makova K.D."/>
            <person name="Miller W."/>
            <person name="Milosavljevic A."/>
            <person name="Palermo R.E."/>
            <person name="Siepel A."/>
            <person name="Sikela J.M."/>
            <person name="Attaway T."/>
            <person name="Bell S."/>
            <person name="Bernard K.E."/>
            <person name="Buhay C.J."/>
            <person name="Chandrabose M.N."/>
            <person name="Dao M."/>
            <person name="Davis C."/>
            <person name="Delehaunty K.D."/>
            <person name="Ding Y."/>
            <person name="Dinh H.H."/>
            <person name="Dugan-Rocha S."/>
            <person name="Fulton L.A."/>
            <person name="Gabisi R.A."/>
            <person name="Garner T.T."/>
            <person name="Godfrey J."/>
            <person name="Hawes A.C."/>
            <person name="Hernandez J."/>
            <person name="Hines S."/>
            <person name="Holder M."/>
            <person name="Hume J."/>
            <person name="Jhangiani S.N."/>
            <person name="Joshi V."/>
            <person name="Khan Z.M."/>
            <person name="Kirkness E.F."/>
            <person name="Cree A."/>
            <person name="Fowler R.G."/>
            <person name="Lee S."/>
            <person name="Lewis L.R."/>
            <person name="Li Z."/>
            <person name="Liu Y.-S."/>
            <person name="Moore S.M."/>
            <person name="Muzny D."/>
            <person name="Nazareth L.V."/>
            <person name="Ngo D.N."/>
            <person name="Okwuonu G.O."/>
            <person name="Pai G."/>
            <person name="Parker D."/>
            <person name="Paul H.A."/>
            <person name="Pfannkoch C."/>
            <person name="Pohl C.S."/>
            <person name="Rogers Y.-H.C."/>
            <person name="Ruiz S.J."/>
            <person name="Sabo A."/>
            <person name="Santibanez J."/>
            <person name="Schneider B.W."/>
            <person name="Smith S.M."/>
            <person name="Sodergren E."/>
            <person name="Svatek A.F."/>
            <person name="Utterback T.R."/>
            <person name="Vattathil S."/>
            <person name="Warren W."/>
            <person name="White C.S."/>
            <person name="Chinwalla A.T."/>
            <person name="Feng Y."/>
            <person name="Halpern A.L."/>
            <person name="Hillier L.W."/>
            <person name="Huang X."/>
            <person name="Minx P."/>
            <person name="Nelson J.O."/>
            <person name="Pepin K.H."/>
            <person name="Qin X."/>
            <person name="Sutton G.G."/>
            <person name="Venter E."/>
            <person name="Walenz B.P."/>
            <person name="Wallis J.W."/>
            <person name="Worley K.C."/>
            <person name="Yang S.-P."/>
            <person name="Jones S.M."/>
            <person name="Marra M.A."/>
            <person name="Rocchi M."/>
            <person name="Schein J.E."/>
            <person name="Baertsch R."/>
            <person name="Clarke L."/>
            <person name="Csuros M."/>
            <person name="Glasscock J."/>
            <person name="Harris R.A."/>
            <person name="Havlak P."/>
            <person name="Jackson A.R."/>
            <person name="Jiang H."/>
            <person name="Liu Y."/>
            <person name="Messina D.N."/>
            <person name="Shen Y."/>
            <person name="Song H.X.-Z."/>
            <person name="Wylie T."/>
            <person name="Zhang L."/>
            <person name="Birney E."/>
            <person name="Han K."/>
            <person name="Konkel M.K."/>
            <person name="Lee J."/>
            <person name="Smit A.F.A."/>
            <person name="Ullmer B."/>
            <person name="Wang H."/>
            <person name="Xing J."/>
            <person name="Burhans R."/>
            <person name="Cheng Z."/>
            <person name="Karro J.E."/>
            <person name="Ma J."/>
            <person name="Raney B."/>
            <person name="She X."/>
            <person name="Cox M.J."/>
            <person name="Demuth J.P."/>
            <person name="Dumas L.J."/>
            <person name="Han S.-G."/>
            <person name="Hopkins J."/>
            <person name="Karimpour-Fard A."/>
            <person name="Kim Y.H."/>
            <person name="Pollack J.R."/>
            <person name="Vinar T."/>
            <person name="Addo-Quaye C."/>
            <person name="Degenhardt J."/>
            <person name="Denby A."/>
            <person name="Hubisz M.J."/>
            <person name="Indap A."/>
            <person name="Kosiol C."/>
            <person name="Lahn B.T."/>
            <person name="Lawson H.A."/>
            <person name="Marklein A."/>
            <person name="Nielsen R."/>
            <person name="Vallender E.J."/>
            <person name="Clark A.G."/>
            <person name="Ferguson B."/>
            <person name="Hernandez R.D."/>
            <person name="Hirani K."/>
            <person name="Kehrer-Sawatzki H."/>
            <person name="Kolb J."/>
            <person name="Patil S."/>
            <person name="Pu L.-L."/>
            <person name="Ren Y."/>
            <person name="Smith D.G."/>
            <person name="Wheeler D.A."/>
            <person name="Schenck I."/>
            <person name="Ball E.V."/>
            <person name="Chen R."/>
            <person name="Cooper D.N."/>
            <person name="Giardine B."/>
            <person name="Hsu F."/>
            <person name="Kent W.J."/>
            <person name="Lesk A."/>
            <person name="Nelson D.L."/>
            <person name="O'brien W.E."/>
            <person name="Pruefer K."/>
            <person name="Stenson P.D."/>
            <person name="Wallace J.C."/>
            <person name="Ke H."/>
            <person name="Liu X.-M."/>
            <person name="Wang P."/>
            <person name="Xiang A.P."/>
            <person name="Yang F."/>
            <person name="Barber G.P."/>
            <person name="Haussler D."/>
            <person name="Karolchik D."/>
            <person name="Kern A.D."/>
            <person name="Kuhn R.M."/>
            <person name="Smith K.E."/>
            <person name="Zwieg A.S."/>
        </authorList>
    </citation>
    <scope>NUCLEOTIDE SEQUENCE [LARGE SCALE GENOMIC DNA]</scope>
    <source>
        <strain evidence="2">17573</strain>
    </source>
</reference>
<organism evidence="1 2">
    <name type="scientific">Macaca mulatta</name>
    <name type="common">Rhesus macaque</name>
    <dbReference type="NCBI Taxonomy" id="9544"/>
    <lineage>
        <taxon>Eukaryota</taxon>
        <taxon>Metazoa</taxon>
        <taxon>Chordata</taxon>
        <taxon>Craniata</taxon>
        <taxon>Vertebrata</taxon>
        <taxon>Euteleostomi</taxon>
        <taxon>Mammalia</taxon>
        <taxon>Eutheria</taxon>
        <taxon>Euarchontoglires</taxon>
        <taxon>Primates</taxon>
        <taxon>Haplorrhini</taxon>
        <taxon>Catarrhini</taxon>
        <taxon>Cercopithecidae</taxon>
        <taxon>Cercopithecinae</taxon>
        <taxon>Macaca</taxon>
    </lineage>
</organism>